<proteinExistence type="predicted"/>
<organism evidence="2 3">
    <name type="scientific">Belliella marina</name>
    <dbReference type="NCBI Taxonomy" id="1644146"/>
    <lineage>
        <taxon>Bacteria</taxon>
        <taxon>Pseudomonadati</taxon>
        <taxon>Bacteroidota</taxon>
        <taxon>Cytophagia</taxon>
        <taxon>Cytophagales</taxon>
        <taxon>Cyclobacteriaceae</taxon>
        <taxon>Belliella</taxon>
    </lineage>
</organism>
<dbReference type="EMBL" id="JBHUHR010000022">
    <property type="protein sequence ID" value="MFD2034822.1"/>
    <property type="molecule type" value="Genomic_DNA"/>
</dbReference>
<comment type="caution">
    <text evidence="2">The sequence shown here is derived from an EMBL/GenBank/DDBJ whole genome shotgun (WGS) entry which is preliminary data.</text>
</comment>
<keyword evidence="1" id="KW-0472">Membrane</keyword>
<reference evidence="3" key="1">
    <citation type="journal article" date="2019" name="Int. J. Syst. Evol. Microbiol.">
        <title>The Global Catalogue of Microorganisms (GCM) 10K type strain sequencing project: providing services to taxonomists for standard genome sequencing and annotation.</title>
        <authorList>
            <consortium name="The Broad Institute Genomics Platform"/>
            <consortium name="The Broad Institute Genome Sequencing Center for Infectious Disease"/>
            <person name="Wu L."/>
            <person name="Ma J."/>
        </authorList>
    </citation>
    <scope>NUCLEOTIDE SEQUENCE [LARGE SCALE GENOMIC DNA]</scope>
    <source>
        <strain evidence="3">CGMCC 1.15180</strain>
    </source>
</reference>
<name>A0ABW4VKF5_9BACT</name>
<dbReference type="Proteomes" id="UP001597361">
    <property type="component" value="Unassembled WGS sequence"/>
</dbReference>
<sequence>MENLKELSFEEMVEVDGGWLVIAGIFAVAILTDMAMNTGETIEVFKRGFEKGAEDGKN</sequence>
<evidence type="ECO:0000256" key="1">
    <source>
        <dbReference type="SAM" id="Phobius"/>
    </source>
</evidence>
<keyword evidence="1" id="KW-0812">Transmembrane</keyword>
<feature type="transmembrane region" description="Helical" evidence="1">
    <location>
        <begin position="17"/>
        <end position="36"/>
    </location>
</feature>
<protein>
    <recommendedName>
        <fullName evidence="4">Class IIb bacteriocin, lactobin A/cerein 7B family</fullName>
    </recommendedName>
</protein>
<evidence type="ECO:0008006" key="4">
    <source>
        <dbReference type="Google" id="ProtNLM"/>
    </source>
</evidence>
<gene>
    <name evidence="2" type="ORF">ACFSKL_08480</name>
</gene>
<evidence type="ECO:0000313" key="2">
    <source>
        <dbReference type="EMBL" id="MFD2034822.1"/>
    </source>
</evidence>
<keyword evidence="3" id="KW-1185">Reference proteome</keyword>
<accession>A0ABW4VKF5</accession>
<dbReference type="RefSeq" id="WP_376885325.1">
    <property type="nucleotide sequence ID" value="NZ_JBHUHR010000022.1"/>
</dbReference>
<keyword evidence="1" id="KW-1133">Transmembrane helix</keyword>
<evidence type="ECO:0000313" key="3">
    <source>
        <dbReference type="Proteomes" id="UP001597361"/>
    </source>
</evidence>